<dbReference type="GO" id="GO:0003676">
    <property type="term" value="F:nucleic acid binding"/>
    <property type="evidence" value="ECO:0007669"/>
    <property type="project" value="InterPro"/>
</dbReference>
<dbReference type="EMBL" id="BPVZ01000011">
    <property type="protein sequence ID" value="GKU97275.1"/>
    <property type="molecule type" value="Genomic_DNA"/>
</dbReference>
<dbReference type="InterPro" id="IPR044730">
    <property type="entry name" value="RNase_H-like_dom_plant"/>
</dbReference>
<proteinExistence type="predicted"/>
<evidence type="ECO:0000313" key="2">
    <source>
        <dbReference type="EMBL" id="GKU97275.1"/>
    </source>
</evidence>
<dbReference type="InterPro" id="IPR002156">
    <property type="entry name" value="RNaseH_domain"/>
</dbReference>
<dbReference type="Gene3D" id="3.30.420.10">
    <property type="entry name" value="Ribonuclease H-like superfamily/Ribonuclease H"/>
    <property type="match status" value="1"/>
</dbReference>
<dbReference type="GO" id="GO:0004523">
    <property type="term" value="F:RNA-DNA hybrid ribonuclease activity"/>
    <property type="evidence" value="ECO:0007669"/>
    <property type="project" value="InterPro"/>
</dbReference>
<dbReference type="AlphaFoldDB" id="A0AAV5IDU1"/>
<dbReference type="Pfam" id="PF13456">
    <property type="entry name" value="RVT_3"/>
    <property type="match status" value="1"/>
</dbReference>
<dbReference type="InterPro" id="IPR036397">
    <property type="entry name" value="RNaseH_sf"/>
</dbReference>
<comment type="caution">
    <text evidence="2">The sequence shown here is derived from an EMBL/GenBank/DDBJ whole genome shotgun (WGS) entry which is preliminary data.</text>
</comment>
<organism evidence="2 3">
    <name type="scientific">Rubroshorea leprosula</name>
    <dbReference type="NCBI Taxonomy" id="152421"/>
    <lineage>
        <taxon>Eukaryota</taxon>
        <taxon>Viridiplantae</taxon>
        <taxon>Streptophyta</taxon>
        <taxon>Embryophyta</taxon>
        <taxon>Tracheophyta</taxon>
        <taxon>Spermatophyta</taxon>
        <taxon>Magnoliopsida</taxon>
        <taxon>eudicotyledons</taxon>
        <taxon>Gunneridae</taxon>
        <taxon>Pentapetalae</taxon>
        <taxon>rosids</taxon>
        <taxon>malvids</taxon>
        <taxon>Malvales</taxon>
        <taxon>Dipterocarpaceae</taxon>
        <taxon>Rubroshorea</taxon>
    </lineage>
</organism>
<feature type="domain" description="RNase H type-1" evidence="1">
    <location>
        <begin position="219"/>
        <end position="285"/>
    </location>
</feature>
<keyword evidence="3" id="KW-1185">Reference proteome</keyword>
<reference evidence="2 3" key="1">
    <citation type="journal article" date="2021" name="Commun. Biol.">
        <title>The genome of Shorea leprosula (Dipterocarpaceae) highlights the ecological relevance of drought in aseasonal tropical rainforests.</title>
        <authorList>
            <person name="Ng K.K.S."/>
            <person name="Kobayashi M.J."/>
            <person name="Fawcett J.A."/>
            <person name="Hatakeyama M."/>
            <person name="Paape T."/>
            <person name="Ng C.H."/>
            <person name="Ang C.C."/>
            <person name="Tnah L.H."/>
            <person name="Lee C.T."/>
            <person name="Nishiyama T."/>
            <person name="Sese J."/>
            <person name="O'Brien M.J."/>
            <person name="Copetti D."/>
            <person name="Mohd Noor M.I."/>
            <person name="Ong R.C."/>
            <person name="Putra M."/>
            <person name="Sireger I.Z."/>
            <person name="Indrioko S."/>
            <person name="Kosugi Y."/>
            <person name="Izuno A."/>
            <person name="Isagi Y."/>
            <person name="Lee S.L."/>
            <person name="Shimizu K.K."/>
        </authorList>
    </citation>
    <scope>NUCLEOTIDE SEQUENCE [LARGE SCALE GENOMIC DNA]</scope>
    <source>
        <strain evidence="2">214</strain>
    </source>
</reference>
<evidence type="ECO:0000259" key="1">
    <source>
        <dbReference type="Pfam" id="PF13456"/>
    </source>
</evidence>
<dbReference type="Proteomes" id="UP001054252">
    <property type="component" value="Unassembled WGS sequence"/>
</dbReference>
<protein>
    <recommendedName>
        <fullName evidence="1">RNase H type-1 domain-containing protein</fullName>
    </recommendedName>
</protein>
<name>A0AAV5IDU1_9ROSI</name>
<accession>A0AAV5IDU1</accession>
<gene>
    <name evidence="2" type="ORF">SLEP1_g10443</name>
</gene>
<dbReference type="CDD" id="cd06222">
    <property type="entry name" value="RNase_H_like"/>
    <property type="match status" value="1"/>
</dbReference>
<sequence>MNRLKTSFISHVRSLKSLQQPVILRRNLAAPTYLAFGSSAPSKLPKSPTFSTHLRSFSTDRCQDIRGEGRKVIHEKTKAVNTLKQRMVEAKQSGEYEKQKEAIINKFRVEAAEIRANWDSKLKMNEDSLLEALTECRKCTLAFLEDWEEMEVKISVAKAEKKGYEKEKEVEALYLRIQEQSASHTSKMISKSKEIVGGDSEEFKTMFERLCGTSAFEPESSLVVDAMALWNSIRQAKKLGFSKVTIESDNKILVDCVNGNQDFIPWEIYPIVQEIKSRLASNPQFDVVLKRL</sequence>
<evidence type="ECO:0000313" key="3">
    <source>
        <dbReference type="Proteomes" id="UP001054252"/>
    </source>
</evidence>